<dbReference type="Proteomes" id="UP000051568">
    <property type="component" value="Unassembled WGS sequence"/>
</dbReference>
<evidence type="ECO:0000313" key="1">
    <source>
        <dbReference type="EMBL" id="KRN66064.1"/>
    </source>
</evidence>
<proteinExistence type="predicted"/>
<name>A0A0R2IM07_9LACO</name>
<keyword evidence="2" id="KW-1185">Reference proteome</keyword>
<gene>
    <name evidence="1" type="ORF">IV80_GL001624</name>
</gene>
<accession>A0A0R2IM07</accession>
<sequence length="58" mass="6589">MNTKDRPGHDMRYAIDSTKLRVQNWGGSLNLWTLQEGFRPLLIGIRSMKIGGKIKEGC</sequence>
<dbReference type="PATRIC" id="fig|319652.3.peg.1644"/>
<organism evidence="1 2">
    <name type="scientific">Pediococcus cellicola</name>
    <dbReference type="NCBI Taxonomy" id="319652"/>
    <lineage>
        <taxon>Bacteria</taxon>
        <taxon>Bacillati</taxon>
        <taxon>Bacillota</taxon>
        <taxon>Bacilli</taxon>
        <taxon>Lactobacillales</taxon>
        <taxon>Lactobacillaceae</taxon>
        <taxon>Pediococcus</taxon>
    </lineage>
</organism>
<dbReference type="STRING" id="319652.IV80_GL001624"/>
<dbReference type="AlphaFoldDB" id="A0A0R2IM07"/>
<evidence type="ECO:0000313" key="2">
    <source>
        <dbReference type="Proteomes" id="UP000051568"/>
    </source>
</evidence>
<comment type="caution">
    <text evidence="1">The sequence shown here is derived from an EMBL/GenBank/DDBJ whole genome shotgun (WGS) entry which is preliminary data.</text>
</comment>
<dbReference type="EMBL" id="JQBR01000006">
    <property type="protein sequence ID" value="KRN66064.1"/>
    <property type="molecule type" value="Genomic_DNA"/>
</dbReference>
<reference evidence="1 2" key="1">
    <citation type="journal article" date="2015" name="Genome Announc.">
        <title>Expanding the biotechnology potential of lactobacilli through comparative genomics of 213 strains and associated genera.</title>
        <authorList>
            <person name="Sun Z."/>
            <person name="Harris H.M."/>
            <person name="McCann A."/>
            <person name="Guo C."/>
            <person name="Argimon S."/>
            <person name="Zhang W."/>
            <person name="Yang X."/>
            <person name="Jeffery I.B."/>
            <person name="Cooney J.C."/>
            <person name="Kagawa T.F."/>
            <person name="Liu W."/>
            <person name="Song Y."/>
            <person name="Salvetti E."/>
            <person name="Wrobel A."/>
            <person name="Rasinkangas P."/>
            <person name="Parkhill J."/>
            <person name="Rea M.C."/>
            <person name="O'Sullivan O."/>
            <person name="Ritari J."/>
            <person name="Douillard F.P."/>
            <person name="Paul Ross R."/>
            <person name="Yang R."/>
            <person name="Briner A.E."/>
            <person name="Felis G.E."/>
            <person name="de Vos W.M."/>
            <person name="Barrangou R."/>
            <person name="Klaenhammer T.R."/>
            <person name="Caufield P.W."/>
            <person name="Cui Y."/>
            <person name="Zhang H."/>
            <person name="O'Toole P.W."/>
        </authorList>
    </citation>
    <scope>NUCLEOTIDE SEQUENCE [LARGE SCALE GENOMIC DNA]</scope>
    <source>
        <strain evidence="1 2">DSM 17757</strain>
    </source>
</reference>
<protein>
    <submittedName>
        <fullName evidence="1">Uncharacterized protein</fullName>
    </submittedName>
</protein>